<evidence type="ECO:0000259" key="1">
    <source>
        <dbReference type="Pfam" id="PF03466"/>
    </source>
</evidence>
<proteinExistence type="predicted"/>
<reference evidence="2" key="1">
    <citation type="submission" date="2020-10" db="EMBL/GenBank/DDBJ databases">
        <authorList>
            <person name="Gilroy R."/>
        </authorList>
    </citation>
    <scope>NUCLEOTIDE SEQUENCE</scope>
    <source>
        <strain evidence="2">ChiGjej3B3-7149</strain>
    </source>
</reference>
<dbReference type="InterPro" id="IPR005119">
    <property type="entry name" value="LysR_subst-bd"/>
</dbReference>
<dbReference type="EMBL" id="DVHH01000129">
    <property type="protein sequence ID" value="HIR54961.1"/>
    <property type="molecule type" value="Genomic_DNA"/>
</dbReference>
<sequence length="181" mass="19259">MGGEKLKQLLSGRAVDVCILPQAGQDPDYYSVELHRADVFIVAKSGCFDKVCPDHAARDIDVREIADMPILAPPVGDPFRDVIDGLFASAGVIPSNIIECFSRGSTLRMAAAGQGIDINSEIALETINPGGPIEIHGIRGGSASAGIFALFRKDAYIGRLEQHLIQALSKKFAALRAGRST</sequence>
<dbReference type="SUPFAM" id="SSF53850">
    <property type="entry name" value="Periplasmic binding protein-like II"/>
    <property type="match status" value="1"/>
</dbReference>
<organism evidence="2 3">
    <name type="scientific">Candidatus Scatomorpha intestinigallinarum</name>
    <dbReference type="NCBI Taxonomy" id="2840923"/>
    <lineage>
        <taxon>Bacteria</taxon>
        <taxon>Bacillati</taxon>
        <taxon>Bacillota</taxon>
        <taxon>Clostridia</taxon>
        <taxon>Eubacteriales</taxon>
        <taxon>Candidatus Scatomorpha</taxon>
    </lineage>
</organism>
<dbReference type="AlphaFoldDB" id="A0A9D1DLD8"/>
<reference evidence="2" key="2">
    <citation type="journal article" date="2021" name="PeerJ">
        <title>Extensive microbial diversity within the chicken gut microbiome revealed by metagenomics and culture.</title>
        <authorList>
            <person name="Gilroy R."/>
            <person name="Ravi A."/>
            <person name="Getino M."/>
            <person name="Pursley I."/>
            <person name="Horton D.L."/>
            <person name="Alikhan N.F."/>
            <person name="Baker D."/>
            <person name="Gharbi K."/>
            <person name="Hall N."/>
            <person name="Watson M."/>
            <person name="Adriaenssens E.M."/>
            <person name="Foster-Nyarko E."/>
            <person name="Jarju S."/>
            <person name="Secka A."/>
            <person name="Antonio M."/>
            <person name="Oren A."/>
            <person name="Chaudhuri R.R."/>
            <person name="La Ragione R."/>
            <person name="Hildebrand F."/>
            <person name="Pallen M.J."/>
        </authorList>
    </citation>
    <scope>NUCLEOTIDE SEQUENCE</scope>
    <source>
        <strain evidence="2">ChiGjej3B3-7149</strain>
    </source>
</reference>
<dbReference type="Pfam" id="PF03466">
    <property type="entry name" value="LysR_substrate"/>
    <property type="match status" value="1"/>
</dbReference>
<dbReference type="Proteomes" id="UP000824238">
    <property type="component" value="Unassembled WGS sequence"/>
</dbReference>
<name>A0A9D1DLD8_9FIRM</name>
<accession>A0A9D1DLD8</accession>
<feature type="domain" description="LysR substrate-binding" evidence="1">
    <location>
        <begin position="4"/>
        <end position="172"/>
    </location>
</feature>
<dbReference type="Gene3D" id="3.40.190.290">
    <property type="match status" value="1"/>
</dbReference>
<evidence type="ECO:0000313" key="3">
    <source>
        <dbReference type="Proteomes" id="UP000824238"/>
    </source>
</evidence>
<protein>
    <submittedName>
        <fullName evidence="2">LysR family transcriptional regulator substrate-binding protein</fullName>
    </submittedName>
</protein>
<comment type="caution">
    <text evidence="2">The sequence shown here is derived from an EMBL/GenBank/DDBJ whole genome shotgun (WGS) entry which is preliminary data.</text>
</comment>
<gene>
    <name evidence="2" type="ORF">IAD36_05105</name>
</gene>
<dbReference type="CDD" id="cd05466">
    <property type="entry name" value="PBP2_LTTR_substrate"/>
    <property type="match status" value="1"/>
</dbReference>
<evidence type="ECO:0000313" key="2">
    <source>
        <dbReference type="EMBL" id="HIR54961.1"/>
    </source>
</evidence>